<dbReference type="InterPro" id="IPR038248">
    <property type="entry name" value="Dicer_dimer_sf"/>
</dbReference>
<comment type="cofactor">
    <cofactor evidence="1">
        <name>Mn(2+)</name>
        <dbReference type="ChEBI" id="CHEBI:29035"/>
    </cofactor>
</comment>
<reference evidence="22" key="1">
    <citation type="journal article" date="2024" name="Gigascience">
        <title>Chromosome-level genome of the poultry shaft louse Menopon gallinae provides insight into the host-switching and adaptive evolution of parasitic lice.</title>
        <authorList>
            <person name="Xu Y."/>
            <person name="Ma L."/>
            <person name="Liu S."/>
            <person name="Liang Y."/>
            <person name="Liu Q."/>
            <person name="He Z."/>
            <person name="Tian L."/>
            <person name="Duan Y."/>
            <person name="Cai W."/>
            <person name="Li H."/>
            <person name="Song F."/>
        </authorList>
    </citation>
    <scope>NUCLEOTIDE SEQUENCE</scope>
    <source>
        <strain evidence="22">Cailab_2023a</strain>
    </source>
</reference>
<comment type="similarity">
    <text evidence="15">Belongs to the helicase family. Dicer subfamily.</text>
</comment>
<evidence type="ECO:0000313" key="22">
    <source>
        <dbReference type="EMBL" id="KAL0276266.1"/>
    </source>
</evidence>
<feature type="compositionally biased region" description="Acidic residues" evidence="17">
    <location>
        <begin position="370"/>
        <end position="382"/>
    </location>
</feature>
<dbReference type="PROSITE" id="PS00517">
    <property type="entry name" value="RNASE_3_1"/>
    <property type="match status" value="1"/>
</dbReference>
<evidence type="ECO:0000256" key="1">
    <source>
        <dbReference type="ARBA" id="ARBA00001936"/>
    </source>
</evidence>
<evidence type="ECO:0000256" key="9">
    <source>
        <dbReference type="ARBA" id="ARBA00022806"/>
    </source>
</evidence>
<dbReference type="EMBL" id="JARGDH010000002">
    <property type="protein sequence ID" value="KAL0276265.1"/>
    <property type="molecule type" value="Genomic_DNA"/>
</dbReference>
<name>A0AAW2I385_9NEOP</name>
<dbReference type="SUPFAM" id="SSF69065">
    <property type="entry name" value="RNase III domain-like"/>
    <property type="match status" value="2"/>
</dbReference>
<feature type="domain" description="Dicer dsRNA-binding fold" evidence="21">
    <location>
        <begin position="800"/>
        <end position="895"/>
    </location>
</feature>
<comment type="cofactor">
    <cofactor evidence="2">
        <name>Mg(2+)</name>
        <dbReference type="ChEBI" id="CHEBI:18420"/>
    </cofactor>
</comment>
<dbReference type="InterPro" id="IPR036085">
    <property type="entry name" value="PAZ_dom_sf"/>
</dbReference>
<dbReference type="SUPFAM" id="SSF101690">
    <property type="entry name" value="PAZ domain"/>
    <property type="match status" value="1"/>
</dbReference>
<dbReference type="GO" id="GO:0070578">
    <property type="term" value="C:RISC-loading complex"/>
    <property type="evidence" value="ECO:0007669"/>
    <property type="project" value="TreeGrafter"/>
</dbReference>
<dbReference type="InterPro" id="IPR001650">
    <property type="entry name" value="Helicase_C-like"/>
</dbReference>
<organism evidence="22">
    <name type="scientific">Menopon gallinae</name>
    <name type="common">poultry shaft louse</name>
    <dbReference type="NCBI Taxonomy" id="328185"/>
    <lineage>
        <taxon>Eukaryota</taxon>
        <taxon>Metazoa</taxon>
        <taxon>Ecdysozoa</taxon>
        <taxon>Arthropoda</taxon>
        <taxon>Hexapoda</taxon>
        <taxon>Insecta</taxon>
        <taxon>Pterygota</taxon>
        <taxon>Neoptera</taxon>
        <taxon>Paraneoptera</taxon>
        <taxon>Psocodea</taxon>
        <taxon>Troctomorpha</taxon>
        <taxon>Phthiraptera</taxon>
        <taxon>Amblycera</taxon>
        <taxon>Menoponidae</taxon>
        <taxon>Menopon</taxon>
    </lineage>
</organism>
<dbReference type="GO" id="GO:0003723">
    <property type="term" value="F:RNA binding"/>
    <property type="evidence" value="ECO:0007669"/>
    <property type="project" value="UniProtKB-UniRule"/>
</dbReference>
<evidence type="ECO:0000259" key="19">
    <source>
        <dbReference type="PROSITE" id="PS50821"/>
    </source>
</evidence>
<dbReference type="CDD" id="cd02843">
    <property type="entry name" value="PAZ_dicer_like"/>
    <property type="match status" value="1"/>
</dbReference>
<dbReference type="PROSITE" id="PS50821">
    <property type="entry name" value="PAZ"/>
    <property type="match status" value="1"/>
</dbReference>
<dbReference type="InterPro" id="IPR027417">
    <property type="entry name" value="P-loop_NTPase"/>
</dbReference>
<dbReference type="Gene3D" id="3.40.50.300">
    <property type="entry name" value="P-loop containing nucleotide triphosphate hydrolases"/>
    <property type="match status" value="2"/>
</dbReference>
<evidence type="ECO:0000256" key="10">
    <source>
        <dbReference type="ARBA" id="ARBA00022840"/>
    </source>
</evidence>
<feature type="domain" description="RNase III" evidence="18">
    <location>
        <begin position="1597"/>
        <end position="1809"/>
    </location>
</feature>
<dbReference type="Pfam" id="PF20931">
    <property type="entry name" value="Dicer_platform"/>
    <property type="match status" value="1"/>
</dbReference>
<dbReference type="GO" id="GO:0005524">
    <property type="term" value="F:ATP binding"/>
    <property type="evidence" value="ECO:0007669"/>
    <property type="project" value="UniProtKB-KW"/>
</dbReference>
<dbReference type="GO" id="GO:0031054">
    <property type="term" value="P:pre-miRNA processing"/>
    <property type="evidence" value="ECO:0007669"/>
    <property type="project" value="TreeGrafter"/>
</dbReference>
<comment type="caution">
    <text evidence="22">The sequence shown here is derived from an EMBL/GenBank/DDBJ whole genome shotgun (WGS) entry which is preliminary data.</text>
</comment>
<evidence type="ECO:0000256" key="6">
    <source>
        <dbReference type="ARBA" id="ARBA00022741"/>
    </source>
</evidence>
<evidence type="ECO:0000256" key="12">
    <source>
        <dbReference type="ARBA" id="ARBA00022884"/>
    </source>
</evidence>
<dbReference type="GO" id="GO:0030422">
    <property type="term" value="P:siRNA processing"/>
    <property type="evidence" value="ECO:0007669"/>
    <property type="project" value="TreeGrafter"/>
</dbReference>
<dbReference type="GO" id="GO:0005634">
    <property type="term" value="C:nucleus"/>
    <property type="evidence" value="ECO:0007669"/>
    <property type="project" value="TreeGrafter"/>
</dbReference>
<dbReference type="InterPro" id="IPR000999">
    <property type="entry name" value="RNase_III_dom"/>
</dbReference>
<evidence type="ECO:0000256" key="4">
    <source>
        <dbReference type="ARBA" id="ARBA00022723"/>
    </source>
</evidence>
<keyword evidence="8" id="KW-0378">Hydrolase</keyword>
<dbReference type="SUPFAM" id="SSF52540">
    <property type="entry name" value="P-loop containing nucleoside triphosphate hydrolases"/>
    <property type="match status" value="1"/>
</dbReference>
<dbReference type="PROSITE" id="PS51327">
    <property type="entry name" value="DICER_DSRBF"/>
    <property type="match status" value="1"/>
</dbReference>
<dbReference type="Gene3D" id="1.10.1520.10">
    <property type="entry name" value="Ribonuclease III domain"/>
    <property type="match status" value="2"/>
</dbReference>
<accession>A0AAW2I385</accession>
<dbReference type="GO" id="GO:0004530">
    <property type="term" value="F:deoxyribonuclease I activity"/>
    <property type="evidence" value="ECO:0007669"/>
    <property type="project" value="TreeGrafter"/>
</dbReference>
<dbReference type="InterPro" id="IPR003100">
    <property type="entry name" value="PAZ_dom"/>
</dbReference>
<sequence length="2016" mass="231380">MSYHFNDNVHTKTFTPREPNIELLDSACDRNVIACLCNNLGKSFVASKLIQHVYNSKNLKPGSATLYVADSPAVLKKQAGCIRRLTNLTVLECDDLNAVRAMRGQDVHVIFMTTEFALAFIEKDIKALSYINLLILHGCHCVLRQGEIPMKKLMMHYFESPEKPLVLGLANSLFASGIEPSEMEAGMKKMEDLLDCSCETASSVVSVLRYNTQPHQVVLECGERPKCQLDEMIENEIFHALRFLDDHQFNPSEMYEGYVDEMDIPDPTCEPREILLELLHVYRTLGPWSADRAALVLLIHLEKLKVATPYERHFLILCMTFTVILKIRAILGDFFEDISDRDRIYKYTSPKILRLIEILRKFQPEKIQSDFDESSESDEDEAYRETSPETVQNFDSKETGAVGEIAFNSDDGESKSKESPDDAENQIRNSQCNGISSKESETVLKTEPKNLLTESTVEVVEENRVVADDGYRENGNSENDVHPVKNEEGVCERSVIDTLETKTNSKNQTDVEASDAFIKKSVEVVQRKNGIVIADQCVGVSKRRTTARGRSKRESANSIENYLPSHEYLLLPKFKVDKYTRYDRNSGFTNFKTIGQEDFLYRQIKNFEGDFQHLCGLIFVETKFTAKVLFQLLNDLKQCDDDFSFLSVQFAIGKLLDGSKDPKGAETEHRKHELVLKKFRTRECNVLIGTSFLEEGIDLPKCNLVIRFNVPQNYRSYVFSKERARATDSLFCLLINDTERDGFVQRLAEFIEIERLLLKKCMNLEPKDDEEKEADQYVQLIEPFCPLMKKNAAYVDLSTAIAHVNRYCAKLPSDTFTCLTPLWNVKAVKLYDREMYVCNIRLPINSPVKQEIRGCPMPSTVLARRFAAFQCCQLLHFEGELDDSLQPITKESFWMREEEQLTSGSEDWEEMVPKDSNEPRPGTTKRRQYYYKRIADSLTDCRPVAGKKSFLYDISMALTYPLPEEQNTRGRKIHAPEDSLQGFGILTCKTIPQIGAFPIFTRSGEVQVKLQLAQSSVLLSESQIDKIVDFIHYTFTSVLRLQRYLMMFDPTASENSYFIVPTKRDKVTSNVEVDWEFLELIYEKKNLLPTHVPDEVRRSFVFDPKKFEDAVIAPWYRNQDQPQYFYVAEICYNLSPKSSFPGTEYDTFEEYYLKKYDIQIQNYTQALLDVDHTSARLNFLTPRYVNRKGVALPTTSEEKKKAKRENLEQKQILVPELCNIHPFPGTLWRKAVCLPCILHRINALLLADQVRRIVANEIGVGIADLDADFKWKPLDFGWSLCDVLAQSKVAQQKRDEKDARKTVPSKKEYLTEVKEIGEFINELDEEEEWMIGTWNNNMAYCDEENCSDISDFNDGDMLPQNVTMIESSDINVNGVWDRNPSTEMVRYGSPTEWNHSEVNSGYSSDSFSDFSSDYYNSDTSADLESDSDCRGLKIKFKEDNVAEAVEDGTNDNIANAETTENDENDAWMYVKDEDYDSFRNNFEKSIIKNKEDILQNGMFYEKDKEFDFVRNIKTLNYNPNRDLNACEDDSPFGSSNNTFPQVVEKLTDDLKSRPLTGIIIKSLEEERRRKPEKVEPNGLVPEIDPTRIDEFDDLDTNFSFDEQPNLKNHPGPSPSLILQALTMSNANDGINLERLETIGDSFLKYAITAYLYCTYENVHEGKLSHLRSKQVSNYSLYRLGHKKVLGESMIATKFEPHDNWLPPCYYIPRELERALIKTGLPASHWNRADLPALRNLTDEEICQLVKEKGEQLGIVNSETGLAHGILPELNPENMPWFIPYNLMTQHSIPDKSIADCVEALIGAYLVACGPRGALLFMSWLGIKVLPKQTKYYKSEDEIPKERTVGATIPVKVTDGDEEVWQQVCYGTLRAPKPPLLRHVQDPEGELERLLRGFDAFEKSIKYRFRDRSYLLQALTHASYSPNKLTDCYQRLEFLGDAVLDYLITRHLYEDPRHHSPGALTDLRSALVNNTIFASLAVRHNFHKYFRHLCPGLNEVVDRFVRIQGERMGIRLMKSSI</sequence>
<evidence type="ECO:0000259" key="20">
    <source>
        <dbReference type="PROSITE" id="PS51194"/>
    </source>
</evidence>
<evidence type="ECO:0000256" key="11">
    <source>
        <dbReference type="ARBA" id="ARBA00022842"/>
    </source>
</evidence>
<dbReference type="EMBL" id="JARGDH010000002">
    <property type="protein sequence ID" value="KAL0276266.1"/>
    <property type="molecule type" value="Genomic_DNA"/>
</dbReference>
<dbReference type="FunFam" id="2.170.260.10:FF:000002">
    <property type="entry name" value="Putative Endoribonuclease Dicer"/>
    <property type="match status" value="1"/>
</dbReference>
<dbReference type="Gene3D" id="3.30.160.380">
    <property type="entry name" value="Dicer dimerisation domain"/>
    <property type="match status" value="1"/>
</dbReference>
<evidence type="ECO:0000256" key="14">
    <source>
        <dbReference type="ARBA" id="ARBA00023211"/>
    </source>
</evidence>
<dbReference type="GO" id="GO:0005737">
    <property type="term" value="C:cytoplasm"/>
    <property type="evidence" value="ECO:0007669"/>
    <property type="project" value="TreeGrafter"/>
</dbReference>
<feature type="domain" description="PAZ" evidence="19">
    <location>
        <begin position="1073"/>
        <end position="1222"/>
    </location>
</feature>
<dbReference type="GO" id="GO:0046872">
    <property type="term" value="F:metal ion binding"/>
    <property type="evidence" value="ECO:0007669"/>
    <property type="project" value="UniProtKB-KW"/>
</dbReference>
<feature type="region of interest" description="Disordered" evidence="17">
    <location>
        <begin position="369"/>
        <end position="441"/>
    </location>
</feature>
<evidence type="ECO:0000256" key="17">
    <source>
        <dbReference type="SAM" id="MobiDB-lite"/>
    </source>
</evidence>
<dbReference type="PROSITE" id="PS51194">
    <property type="entry name" value="HELICASE_CTER"/>
    <property type="match status" value="1"/>
</dbReference>
<feature type="domain" description="Helicase C-terminal" evidence="20">
    <location>
        <begin position="603"/>
        <end position="770"/>
    </location>
</feature>
<evidence type="ECO:0000256" key="2">
    <source>
        <dbReference type="ARBA" id="ARBA00001946"/>
    </source>
</evidence>
<feature type="region of interest" description="Disordered" evidence="17">
    <location>
        <begin position="902"/>
        <end position="924"/>
    </location>
</feature>
<dbReference type="GO" id="GO:0004386">
    <property type="term" value="F:helicase activity"/>
    <property type="evidence" value="ECO:0007669"/>
    <property type="project" value="UniProtKB-KW"/>
</dbReference>
<evidence type="ECO:0000259" key="18">
    <source>
        <dbReference type="PROSITE" id="PS50142"/>
    </source>
</evidence>
<dbReference type="Gene3D" id="2.170.260.10">
    <property type="entry name" value="paz domain"/>
    <property type="match status" value="1"/>
</dbReference>
<dbReference type="Pfam" id="PF03368">
    <property type="entry name" value="Dicer_dimer"/>
    <property type="match status" value="1"/>
</dbReference>
<evidence type="ECO:0000256" key="7">
    <source>
        <dbReference type="ARBA" id="ARBA00022759"/>
    </source>
</evidence>
<keyword evidence="3" id="KW-0540">Nuclease</keyword>
<dbReference type="InterPro" id="IPR005034">
    <property type="entry name" value="Dicer_dimerisation"/>
</dbReference>
<evidence type="ECO:0000256" key="8">
    <source>
        <dbReference type="ARBA" id="ARBA00022801"/>
    </source>
</evidence>
<dbReference type="Pfam" id="PF00636">
    <property type="entry name" value="Ribonuclease_3"/>
    <property type="match status" value="2"/>
</dbReference>
<keyword evidence="9" id="KW-0347">Helicase</keyword>
<dbReference type="GO" id="GO:0004525">
    <property type="term" value="F:ribonuclease III activity"/>
    <property type="evidence" value="ECO:0007669"/>
    <property type="project" value="InterPro"/>
</dbReference>
<dbReference type="PANTHER" id="PTHR14950">
    <property type="entry name" value="DICER-RELATED"/>
    <property type="match status" value="1"/>
</dbReference>
<keyword evidence="4" id="KW-0479">Metal-binding</keyword>
<dbReference type="CDD" id="cd00593">
    <property type="entry name" value="RIBOc"/>
    <property type="match status" value="2"/>
</dbReference>
<evidence type="ECO:0000256" key="15">
    <source>
        <dbReference type="ARBA" id="ARBA00035116"/>
    </source>
</evidence>
<feature type="domain" description="RNase III" evidence="18">
    <location>
        <begin position="1893"/>
        <end position="1986"/>
    </location>
</feature>
<dbReference type="InterPro" id="IPR036389">
    <property type="entry name" value="RNase_III_sf"/>
</dbReference>
<keyword evidence="11" id="KW-0460">Magnesium</keyword>
<evidence type="ECO:0000256" key="13">
    <source>
        <dbReference type="ARBA" id="ARBA00023158"/>
    </source>
</evidence>
<gene>
    <name evidence="22" type="ORF">PYX00_003870</name>
</gene>
<dbReference type="GO" id="GO:0006309">
    <property type="term" value="P:apoptotic DNA fragmentation"/>
    <property type="evidence" value="ECO:0007669"/>
    <property type="project" value="TreeGrafter"/>
</dbReference>
<evidence type="ECO:0000256" key="16">
    <source>
        <dbReference type="PROSITE-ProRule" id="PRU00657"/>
    </source>
</evidence>
<dbReference type="PROSITE" id="PS50142">
    <property type="entry name" value="RNASE_3_2"/>
    <property type="match status" value="2"/>
</dbReference>
<dbReference type="Pfam" id="PF20930">
    <property type="entry name" value="Dicer_PBD"/>
    <property type="match status" value="1"/>
</dbReference>
<dbReference type="PANTHER" id="PTHR14950:SF37">
    <property type="entry name" value="ENDORIBONUCLEASE DICER"/>
    <property type="match status" value="1"/>
</dbReference>
<dbReference type="Pfam" id="PF00271">
    <property type="entry name" value="Helicase_C"/>
    <property type="match status" value="1"/>
</dbReference>
<feature type="compositionally biased region" description="Polar residues" evidence="17">
    <location>
        <begin position="426"/>
        <end position="437"/>
    </location>
</feature>
<dbReference type="CDD" id="cd15903">
    <property type="entry name" value="Dicer_PBD"/>
    <property type="match status" value="1"/>
</dbReference>
<keyword evidence="14" id="KW-0464">Manganese</keyword>
<proteinExistence type="inferred from homology"/>
<evidence type="ECO:0000259" key="21">
    <source>
        <dbReference type="PROSITE" id="PS51327"/>
    </source>
</evidence>
<dbReference type="Pfam" id="PF02170">
    <property type="entry name" value="PAZ"/>
    <property type="match status" value="1"/>
</dbReference>
<keyword evidence="13" id="KW-0943">RNA-mediated gene silencing</keyword>
<dbReference type="FunFam" id="1.10.1520.10:FF:000005">
    <property type="entry name" value="Putative endoribonuclease dicer"/>
    <property type="match status" value="1"/>
</dbReference>
<evidence type="ECO:0000256" key="3">
    <source>
        <dbReference type="ARBA" id="ARBA00022722"/>
    </source>
</evidence>
<dbReference type="InterPro" id="IPR048512">
    <property type="entry name" value="Dicer_platform"/>
</dbReference>
<dbReference type="SMART" id="SM00490">
    <property type="entry name" value="HELICc"/>
    <property type="match status" value="1"/>
</dbReference>
<dbReference type="SMART" id="SM00535">
    <property type="entry name" value="RIBOc"/>
    <property type="match status" value="2"/>
</dbReference>
<evidence type="ECO:0008006" key="23">
    <source>
        <dbReference type="Google" id="ProtNLM"/>
    </source>
</evidence>
<keyword evidence="6" id="KW-0547">Nucleotide-binding</keyword>
<dbReference type="SMART" id="SM00949">
    <property type="entry name" value="PAZ"/>
    <property type="match status" value="1"/>
</dbReference>
<keyword evidence="7" id="KW-0255">Endonuclease</keyword>
<evidence type="ECO:0000256" key="5">
    <source>
        <dbReference type="ARBA" id="ARBA00022737"/>
    </source>
</evidence>
<dbReference type="InterPro" id="IPR048513">
    <property type="entry name" value="Dicer_PBD"/>
</dbReference>
<keyword evidence="10" id="KW-0067">ATP-binding</keyword>
<protein>
    <recommendedName>
        <fullName evidence="23">Dicer-1</fullName>
    </recommendedName>
</protein>
<keyword evidence="12 16" id="KW-0694">RNA-binding</keyword>
<keyword evidence="5" id="KW-0677">Repeat</keyword>